<reference evidence="2" key="1">
    <citation type="submission" date="2013-07" db="EMBL/GenBank/DDBJ databases">
        <title>The Genome Sequence of Cryptococcus dejecticola CBS10117.</title>
        <authorList>
            <consortium name="The Broad Institute Genome Sequencing Platform"/>
            <person name="Cuomo C."/>
            <person name="Litvintseva A."/>
            <person name="Chen Y."/>
            <person name="Heitman J."/>
            <person name="Sun S."/>
            <person name="Springer D."/>
            <person name="Dromer F."/>
            <person name="Young S.K."/>
            <person name="Zeng Q."/>
            <person name="Gargeya S."/>
            <person name="Fitzgerald M."/>
            <person name="Abouelleil A."/>
            <person name="Alvarado L."/>
            <person name="Berlin A.M."/>
            <person name="Chapman S.B."/>
            <person name="Dewar J."/>
            <person name="Goldberg J."/>
            <person name="Griggs A."/>
            <person name="Gujja S."/>
            <person name="Hansen M."/>
            <person name="Howarth C."/>
            <person name="Imamovic A."/>
            <person name="Larimer J."/>
            <person name="McCowan C."/>
            <person name="Murphy C."/>
            <person name="Pearson M."/>
            <person name="Priest M."/>
            <person name="Roberts A."/>
            <person name="Saif S."/>
            <person name="Shea T."/>
            <person name="Sykes S."/>
            <person name="Wortman J."/>
            <person name="Nusbaum C."/>
            <person name="Birren B."/>
        </authorList>
    </citation>
    <scope>NUCLEOTIDE SEQUENCE [LARGE SCALE GENOMIC DNA]</scope>
    <source>
        <strain evidence="2">CBS 10117</strain>
    </source>
</reference>
<evidence type="ECO:0000256" key="1">
    <source>
        <dbReference type="SAM" id="MobiDB-lite"/>
    </source>
</evidence>
<sequence length="137" mass="15705">MSGNDSDSSSCDSSCESDCVVCEDHIKKDGWHQTRDGYCKACGAIADKRQIRDDKETEYEEKCQAWEDQLDLTVLPPQTDVDTEEKAEVLTQAYKNLIEAKRDLKQAKTDKGLDDTEDTDQEDDRSYQHPHCDQIFY</sequence>
<dbReference type="GeneID" id="28966907"/>
<feature type="region of interest" description="Disordered" evidence="1">
    <location>
        <begin position="105"/>
        <end position="137"/>
    </location>
</feature>
<evidence type="ECO:0000313" key="2">
    <source>
        <dbReference type="EMBL" id="OBR87184.1"/>
    </source>
</evidence>
<dbReference type="EMBL" id="KI894029">
    <property type="protein sequence ID" value="OBR87184.1"/>
    <property type="molecule type" value="Genomic_DNA"/>
</dbReference>
<organism evidence="2">
    <name type="scientific">Kwoniella dejecticola CBS 10117</name>
    <dbReference type="NCBI Taxonomy" id="1296121"/>
    <lineage>
        <taxon>Eukaryota</taxon>
        <taxon>Fungi</taxon>
        <taxon>Dikarya</taxon>
        <taxon>Basidiomycota</taxon>
        <taxon>Agaricomycotina</taxon>
        <taxon>Tremellomycetes</taxon>
        <taxon>Tremellales</taxon>
        <taxon>Cryptococcaceae</taxon>
        <taxon>Kwoniella</taxon>
    </lineage>
</organism>
<dbReference type="KEGG" id="kdj:28966907"/>
<gene>
    <name evidence="2" type="ORF">I303_03208</name>
</gene>
<proteinExistence type="predicted"/>
<feature type="compositionally biased region" description="Basic and acidic residues" evidence="1">
    <location>
        <begin position="105"/>
        <end position="114"/>
    </location>
</feature>
<feature type="compositionally biased region" description="Basic and acidic residues" evidence="1">
    <location>
        <begin position="124"/>
        <end position="137"/>
    </location>
</feature>
<protein>
    <submittedName>
        <fullName evidence="2">Uncharacterized protein</fullName>
    </submittedName>
</protein>
<dbReference type="AlphaFoldDB" id="A0A1A6AAV6"/>
<dbReference type="VEuPathDB" id="FungiDB:I303_03208"/>
<accession>A0A1A6AAV6</accession>
<name>A0A1A6AAV6_9TREE</name>
<dbReference type="RefSeq" id="XP_018265026.2">
    <property type="nucleotide sequence ID" value="XM_018406532.2"/>
</dbReference>